<evidence type="ECO:0000256" key="2">
    <source>
        <dbReference type="ARBA" id="ARBA00009928"/>
    </source>
</evidence>
<proteinExistence type="inferred from homology"/>
<dbReference type="PRINTS" id="PR00092">
    <property type="entry name" value="TYROSINASE"/>
</dbReference>
<evidence type="ECO:0000313" key="13">
    <source>
        <dbReference type="EMBL" id="EOA88697.1"/>
    </source>
</evidence>
<evidence type="ECO:0000256" key="3">
    <source>
        <dbReference type="ARBA" id="ARBA00011906"/>
    </source>
</evidence>
<dbReference type="SUPFAM" id="SSF48056">
    <property type="entry name" value="Di-copper centre-containing domain"/>
    <property type="match status" value="1"/>
</dbReference>
<dbReference type="AlphaFoldDB" id="R0KL62"/>
<dbReference type="InterPro" id="IPR041640">
    <property type="entry name" value="Tyrosinase_C"/>
</dbReference>
<evidence type="ECO:0000259" key="12">
    <source>
        <dbReference type="PROSITE" id="PS00497"/>
    </source>
</evidence>
<dbReference type="GeneID" id="19404315"/>
<comment type="similarity">
    <text evidence="2">Belongs to the tyrosinase family.</text>
</comment>
<keyword evidence="5" id="KW-0560">Oxidoreductase</keyword>
<dbReference type="RefSeq" id="XP_008023314.1">
    <property type="nucleotide sequence ID" value="XM_008025123.1"/>
</dbReference>
<feature type="signal peptide" evidence="11">
    <location>
        <begin position="1"/>
        <end position="21"/>
    </location>
</feature>
<keyword evidence="14" id="KW-1185">Reference proteome</keyword>
<evidence type="ECO:0000256" key="1">
    <source>
        <dbReference type="ARBA" id="ARBA00001973"/>
    </source>
</evidence>
<dbReference type="PANTHER" id="PTHR11474:SF76">
    <property type="entry name" value="SHKT DOMAIN-CONTAINING PROTEIN"/>
    <property type="match status" value="1"/>
</dbReference>
<protein>
    <recommendedName>
        <fullName evidence="3">tyrosinase</fullName>
        <ecNumber evidence="3">1.14.18.1</ecNumber>
    </recommendedName>
</protein>
<organism evidence="13 14">
    <name type="scientific">Exserohilum turcicum (strain 28A)</name>
    <name type="common">Northern leaf blight fungus</name>
    <name type="synonym">Setosphaeria turcica</name>
    <dbReference type="NCBI Taxonomy" id="671987"/>
    <lineage>
        <taxon>Eukaryota</taxon>
        <taxon>Fungi</taxon>
        <taxon>Dikarya</taxon>
        <taxon>Ascomycota</taxon>
        <taxon>Pezizomycotina</taxon>
        <taxon>Dothideomycetes</taxon>
        <taxon>Pleosporomycetidae</taxon>
        <taxon>Pleosporales</taxon>
        <taxon>Pleosporineae</taxon>
        <taxon>Pleosporaceae</taxon>
        <taxon>Exserohilum</taxon>
    </lineage>
</organism>
<comment type="cofactor">
    <cofactor evidence="1">
        <name>Cu(2+)</name>
        <dbReference type="ChEBI" id="CHEBI:29036"/>
    </cofactor>
</comment>
<dbReference type="EC" id="1.14.18.1" evidence="3"/>
<dbReference type="PROSITE" id="PS00497">
    <property type="entry name" value="TYROSINASE_1"/>
    <property type="match status" value="1"/>
</dbReference>
<feature type="domain" description="Tyrosinase copper-binding" evidence="12">
    <location>
        <begin position="122"/>
        <end position="139"/>
    </location>
</feature>
<reference evidence="13 14" key="1">
    <citation type="journal article" date="2012" name="PLoS Pathog.">
        <title>Diverse lifestyles and strategies of plant pathogenesis encoded in the genomes of eighteen Dothideomycetes fungi.</title>
        <authorList>
            <person name="Ohm R.A."/>
            <person name="Feau N."/>
            <person name="Henrissat B."/>
            <person name="Schoch C.L."/>
            <person name="Horwitz B.A."/>
            <person name="Barry K.W."/>
            <person name="Condon B.J."/>
            <person name="Copeland A.C."/>
            <person name="Dhillon B."/>
            <person name="Glaser F."/>
            <person name="Hesse C.N."/>
            <person name="Kosti I."/>
            <person name="LaButti K."/>
            <person name="Lindquist E.A."/>
            <person name="Lucas S."/>
            <person name="Salamov A.A."/>
            <person name="Bradshaw R.E."/>
            <person name="Ciuffetti L."/>
            <person name="Hamelin R.C."/>
            <person name="Kema G.H.J."/>
            <person name="Lawrence C."/>
            <person name="Scott J.A."/>
            <person name="Spatafora J.W."/>
            <person name="Turgeon B.G."/>
            <person name="de Wit P.J.G.M."/>
            <person name="Zhong S."/>
            <person name="Goodwin S.B."/>
            <person name="Grigoriev I.V."/>
        </authorList>
    </citation>
    <scope>NUCLEOTIDE SEQUENCE [LARGE SCALE GENOMIC DNA]</scope>
    <source>
        <strain evidence="14">28A</strain>
    </source>
</reference>
<evidence type="ECO:0000256" key="10">
    <source>
        <dbReference type="ARBA" id="ARBA00048881"/>
    </source>
</evidence>
<comment type="catalytic activity">
    <reaction evidence="9">
        <text>2 L-dopa + O2 = 2 L-dopaquinone + 2 H2O</text>
        <dbReference type="Rhea" id="RHEA:34287"/>
        <dbReference type="ChEBI" id="CHEBI:15377"/>
        <dbReference type="ChEBI" id="CHEBI:15379"/>
        <dbReference type="ChEBI" id="CHEBI:57504"/>
        <dbReference type="ChEBI" id="CHEBI:57924"/>
        <dbReference type="EC" id="1.14.18.1"/>
    </reaction>
</comment>
<dbReference type="Gene3D" id="1.10.1280.10">
    <property type="entry name" value="Di-copper center containing domain from catechol oxidase"/>
    <property type="match status" value="1"/>
</dbReference>
<accession>R0KL62</accession>
<dbReference type="InterPro" id="IPR050316">
    <property type="entry name" value="Tyrosinase/Hemocyanin"/>
</dbReference>
<dbReference type="PANTHER" id="PTHR11474">
    <property type="entry name" value="TYROSINASE FAMILY MEMBER"/>
    <property type="match status" value="1"/>
</dbReference>
<dbReference type="EMBL" id="KB908526">
    <property type="protein sequence ID" value="EOA88697.1"/>
    <property type="molecule type" value="Genomic_DNA"/>
</dbReference>
<evidence type="ECO:0000313" key="14">
    <source>
        <dbReference type="Proteomes" id="UP000016935"/>
    </source>
</evidence>
<evidence type="ECO:0000256" key="8">
    <source>
        <dbReference type="ARBA" id="ARBA00023101"/>
    </source>
</evidence>
<evidence type="ECO:0000256" key="4">
    <source>
        <dbReference type="ARBA" id="ARBA00022723"/>
    </source>
</evidence>
<dbReference type="OrthoDB" id="6132182at2759"/>
<evidence type="ECO:0000256" key="9">
    <source>
        <dbReference type="ARBA" id="ARBA00048233"/>
    </source>
</evidence>
<dbReference type="GO" id="GO:0004503">
    <property type="term" value="F:tyrosinase activity"/>
    <property type="evidence" value="ECO:0007669"/>
    <property type="project" value="UniProtKB-EC"/>
</dbReference>
<feature type="chain" id="PRO_5004354255" description="tyrosinase" evidence="11">
    <location>
        <begin position="22"/>
        <end position="597"/>
    </location>
</feature>
<dbReference type="InterPro" id="IPR002227">
    <property type="entry name" value="Tyrosinase_Cu-bd"/>
</dbReference>
<name>R0KL62_EXST2</name>
<dbReference type="eggNOG" id="ENOG502R1BY">
    <property type="taxonomic scope" value="Eukaryota"/>
</dbReference>
<dbReference type="GO" id="GO:0042438">
    <property type="term" value="P:melanin biosynthetic process"/>
    <property type="evidence" value="ECO:0007669"/>
    <property type="project" value="UniProtKB-KW"/>
</dbReference>
<evidence type="ECO:0000256" key="5">
    <source>
        <dbReference type="ARBA" id="ARBA00023002"/>
    </source>
</evidence>
<dbReference type="HOGENOM" id="CLU_013691_3_0_1"/>
<reference evidence="13 14" key="2">
    <citation type="journal article" date="2013" name="PLoS Genet.">
        <title>Comparative genome structure, secondary metabolite, and effector coding capacity across Cochliobolus pathogens.</title>
        <authorList>
            <person name="Condon B.J."/>
            <person name="Leng Y."/>
            <person name="Wu D."/>
            <person name="Bushley K.E."/>
            <person name="Ohm R.A."/>
            <person name="Otillar R."/>
            <person name="Martin J."/>
            <person name="Schackwitz W."/>
            <person name="Grimwood J."/>
            <person name="MohdZainudin N."/>
            <person name="Xue C."/>
            <person name="Wang R."/>
            <person name="Manning V.A."/>
            <person name="Dhillon B."/>
            <person name="Tu Z.J."/>
            <person name="Steffenson B.J."/>
            <person name="Salamov A."/>
            <person name="Sun H."/>
            <person name="Lowry S."/>
            <person name="LaButti K."/>
            <person name="Han J."/>
            <person name="Copeland A."/>
            <person name="Lindquist E."/>
            <person name="Barry K."/>
            <person name="Schmutz J."/>
            <person name="Baker S.E."/>
            <person name="Ciuffetti L.M."/>
            <person name="Grigoriev I.V."/>
            <person name="Zhong S."/>
            <person name="Turgeon B.G."/>
        </authorList>
    </citation>
    <scope>NUCLEOTIDE SEQUENCE [LARGE SCALE GENOMIC DNA]</scope>
    <source>
        <strain evidence="14">28A</strain>
    </source>
</reference>
<dbReference type="Pfam" id="PF00264">
    <property type="entry name" value="Tyrosinase"/>
    <property type="match status" value="1"/>
</dbReference>
<dbReference type="STRING" id="671987.R0KL62"/>
<evidence type="ECO:0000256" key="11">
    <source>
        <dbReference type="SAM" id="SignalP"/>
    </source>
</evidence>
<sequence length="597" mass="66609">MLSSSTIHSLLLLILVSCSTCTRIQKNKSQAIRQSGVGIVTGATSRDSNGNVHVRREVRDLVNNYPDQWSLYILALDGLHHAAQSDPYSFYGLASIHGRPYQTWGDAPGLPYKIDKAGYCPHDNELFLGWHRPYLALFEQVVSGYVHDIASKAPADQLQRYLAAANEFRIPYWDWAQGMEAGAVPDVLISPYIMVRDTSDMPVVLNNPLHSYHFSEMPEGFHDKWRYINTTVRWPESDDPWAPSQTFLFPEAFRNQSNNLIAQTGVAFRSSSFSRFSSALEDVHGWVHGIIGGGYLRDSPYWGHMWPLEYSAYEPLFMLHHANVDRLFALYQAAHPDRWMETSSIGNQGNVFLEDDQEISADTELLPFRQRPGKFWTTNECRDTAVLGYAYPETQRWKFGSDAAYQSSVGSVIAKLYSGRLRSQVAAAQVSAFGHSLSDNSNVFTEWTVETRAATCKLPSTFRVDFSLMGMFQSDDIVDAGSWMVLAPEHAGTRHGTNATCGLEKVVHGTTSITSHLIDRINKGRLASLKAEDVAPYLQDALTWNVFDGDGHRIAQAGGDALTVTVVSTEARVPENADEAIEFSAQATAYPEITMNK</sequence>
<comment type="catalytic activity">
    <reaction evidence="10">
        <text>L-tyrosine + O2 = L-dopaquinone + H2O</text>
        <dbReference type="Rhea" id="RHEA:18117"/>
        <dbReference type="ChEBI" id="CHEBI:15377"/>
        <dbReference type="ChEBI" id="CHEBI:15379"/>
        <dbReference type="ChEBI" id="CHEBI:57924"/>
        <dbReference type="ChEBI" id="CHEBI:58315"/>
        <dbReference type="EC" id="1.14.18.1"/>
    </reaction>
</comment>
<evidence type="ECO:0000256" key="6">
    <source>
        <dbReference type="ARBA" id="ARBA00023008"/>
    </source>
</evidence>
<keyword evidence="7" id="KW-0503">Monooxygenase</keyword>
<gene>
    <name evidence="13" type="ORF">SETTUDRAFT_38028</name>
</gene>
<keyword evidence="4" id="KW-0479">Metal-binding</keyword>
<keyword evidence="11" id="KW-0732">Signal</keyword>
<dbReference type="InterPro" id="IPR008922">
    <property type="entry name" value="Di-copper_centre_dom_sf"/>
</dbReference>
<keyword evidence="6" id="KW-0186">Copper</keyword>
<evidence type="ECO:0000256" key="7">
    <source>
        <dbReference type="ARBA" id="ARBA00023033"/>
    </source>
</evidence>
<dbReference type="GO" id="GO:0046872">
    <property type="term" value="F:metal ion binding"/>
    <property type="evidence" value="ECO:0007669"/>
    <property type="project" value="UniProtKB-KW"/>
</dbReference>
<dbReference type="Pfam" id="PF18132">
    <property type="entry name" value="Tyrosinase_C"/>
    <property type="match status" value="1"/>
</dbReference>
<dbReference type="Proteomes" id="UP000016935">
    <property type="component" value="Unassembled WGS sequence"/>
</dbReference>
<keyword evidence="8" id="KW-0470">Melanin biosynthesis</keyword>